<name>A0A2H3GXP4_FUSOX</name>
<keyword evidence="4 6" id="KW-0472">Membrane</keyword>
<feature type="transmembrane region" description="Helical" evidence="6">
    <location>
        <begin position="208"/>
        <end position="226"/>
    </location>
</feature>
<dbReference type="EMBL" id="MABQ02000007">
    <property type="protein sequence ID" value="PCD31444.1"/>
    <property type="molecule type" value="Genomic_DNA"/>
</dbReference>
<dbReference type="PANTHER" id="PTHR33048:SF47">
    <property type="entry name" value="INTEGRAL MEMBRANE PROTEIN-RELATED"/>
    <property type="match status" value="1"/>
</dbReference>
<feature type="transmembrane region" description="Helical" evidence="6">
    <location>
        <begin position="52"/>
        <end position="70"/>
    </location>
</feature>
<dbReference type="AlphaFoldDB" id="A0A2H3GXP4"/>
<organism evidence="8 9">
    <name type="scientific">Fusarium oxysporum f. sp. radicis-cucumerinum</name>
    <dbReference type="NCBI Taxonomy" id="327505"/>
    <lineage>
        <taxon>Eukaryota</taxon>
        <taxon>Fungi</taxon>
        <taxon>Dikarya</taxon>
        <taxon>Ascomycota</taxon>
        <taxon>Pezizomycotina</taxon>
        <taxon>Sordariomycetes</taxon>
        <taxon>Hypocreomycetidae</taxon>
        <taxon>Hypocreales</taxon>
        <taxon>Nectriaceae</taxon>
        <taxon>Fusarium</taxon>
        <taxon>Fusarium oxysporum species complex</taxon>
    </lineage>
</organism>
<sequence>MTGNESVLRDSDDSKVSMVIGVATFLLATSTLMVVLRVVSRAMVKQFRLDDMAAIASLLTMIACGTAITSMTRFGLGRHISTVSSKNQILYLRCFWVSVFFYMLSLFFIKMSFLINYYRLLSASKLRPYCIGAMVLIVLWGSGVCILVLVMCIPLAGVWDPNVDAQCVPHITIMWWFNGVFNSIGDLFILTLPIPALWRLQLPRRQKAYLLFVFSLGFLTVGISIARMRWLKMDADMTWWNVTPALWSLGELTSAISCSCLPFFKPLALRVKSFMSRATVGGTYPQMTGGEGDKEANAHSSVGAGQKEFIQNSNLMFHIPIISDILSDLGIGEPSLLDLFCWIAAVAYKVVYKIARDSATFPDNDDVNALINADNWHTLQTILDQPPPQEELSYYSRAASYLWSAPKEMSVSTKKSIYLCLHSIGGTVDLLNVFVIPLEADGSSESKQNSFSGPMSILNSLHIACHIIAGFAVPQDPISNEVLKAMHYRNIAVKVVAGRILKKYMKADGTNRGFPALDKRGMGALVNVVVGYWGLFVTAGHLYELSHGSASSNRTVAILMEVGSVLGEVSGVAYCEAVNDPDRTTREVPLLVLAGVGLIETGLELSLLATLD</sequence>
<evidence type="ECO:0000256" key="3">
    <source>
        <dbReference type="ARBA" id="ARBA00022989"/>
    </source>
</evidence>
<feature type="transmembrane region" description="Helical" evidence="6">
    <location>
        <begin position="129"/>
        <end position="156"/>
    </location>
</feature>
<protein>
    <recommendedName>
        <fullName evidence="7">Rhodopsin domain-containing protein</fullName>
    </recommendedName>
</protein>
<evidence type="ECO:0000256" key="4">
    <source>
        <dbReference type="ARBA" id="ARBA00023136"/>
    </source>
</evidence>
<dbReference type="InterPro" id="IPR049326">
    <property type="entry name" value="Rhodopsin_dom_fungi"/>
</dbReference>
<evidence type="ECO:0000256" key="5">
    <source>
        <dbReference type="ARBA" id="ARBA00038359"/>
    </source>
</evidence>
<feature type="domain" description="Rhodopsin" evidence="7">
    <location>
        <begin position="36"/>
        <end position="268"/>
    </location>
</feature>
<feature type="transmembrane region" description="Helical" evidence="6">
    <location>
        <begin position="90"/>
        <end position="109"/>
    </location>
</feature>
<reference evidence="8 9" key="1">
    <citation type="journal article" date="2016" name="Environ. Microbiol.">
        <title>Effector profiles distinguish formae speciales of Fusarium oxysporum.</title>
        <authorList>
            <person name="van Dam P."/>
            <person name="Fokkens L."/>
            <person name="Schmidt S.M."/>
            <person name="Linmans J.H."/>
            <person name="Kistler H.C."/>
            <person name="Ma L.J."/>
            <person name="Rep M."/>
        </authorList>
    </citation>
    <scope>NUCLEOTIDE SEQUENCE [LARGE SCALE GENOMIC DNA]</scope>
    <source>
        <strain evidence="8 9">Forc016</strain>
    </source>
</reference>
<evidence type="ECO:0000256" key="2">
    <source>
        <dbReference type="ARBA" id="ARBA00022692"/>
    </source>
</evidence>
<dbReference type="Proteomes" id="UP000219602">
    <property type="component" value="Chromosome 9"/>
</dbReference>
<keyword evidence="2 6" id="KW-0812">Transmembrane</keyword>
<feature type="transmembrane region" description="Helical" evidence="6">
    <location>
        <begin position="16"/>
        <end position="40"/>
    </location>
</feature>
<evidence type="ECO:0000256" key="1">
    <source>
        <dbReference type="ARBA" id="ARBA00004141"/>
    </source>
</evidence>
<dbReference type="InterPro" id="IPR052337">
    <property type="entry name" value="SAT4-like"/>
</dbReference>
<evidence type="ECO:0000313" key="8">
    <source>
        <dbReference type="EMBL" id="PCD31444.1"/>
    </source>
</evidence>
<comment type="caution">
    <text evidence="8">The sequence shown here is derived from an EMBL/GenBank/DDBJ whole genome shotgun (WGS) entry which is preliminary data.</text>
</comment>
<dbReference type="PANTHER" id="PTHR33048">
    <property type="entry name" value="PTH11-LIKE INTEGRAL MEMBRANE PROTEIN (AFU_ORTHOLOGUE AFUA_5G11245)"/>
    <property type="match status" value="1"/>
</dbReference>
<evidence type="ECO:0000313" key="9">
    <source>
        <dbReference type="Proteomes" id="UP000219602"/>
    </source>
</evidence>
<comment type="subcellular location">
    <subcellularLocation>
        <location evidence="1">Membrane</location>
        <topology evidence="1">Multi-pass membrane protein</topology>
    </subcellularLocation>
</comment>
<comment type="similarity">
    <text evidence="5">Belongs to the SAT4 family.</text>
</comment>
<dbReference type="STRING" id="327505.A0A2H3GXP4"/>
<evidence type="ECO:0000259" key="7">
    <source>
        <dbReference type="Pfam" id="PF20684"/>
    </source>
</evidence>
<proteinExistence type="inferred from homology"/>
<dbReference type="Pfam" id="PF20684">
    <property type="entry name" value="Fung_rhodopsin"/>
    <property type="match status" value="1"/>
</dbReference>
<reference evidence="8 9" key="2">
    <citation type="journal article" date="2017" name="Sci. Rep.">
        <title>A mobile pathogenicity chromosome in Fusarium oxysporum for infection of multiple cucurbit species.</title>
        <authorList>
            <person name="van Dam P."/>
            <person name="Fokkens L."/>
            <person name="Ayukawa Y."/>
            <person name="van der Gragt M."/>
            <person name="Ter Horst A."/>
            <person name="Brankovics B."/>
            <person name="Houterman P.M."/>
            <person name="Arie T."/>
            <person name="Rep M."/>
        </authorList>
    </citation>
    <scope>NUCLEOTIDE SEQUENCE [LARGE SCALE GENOMIC DNA]</scope>
    <source>
        <strain evidence="8 9">Forc016</strain>
    </source>
</reference>
<feature type="transmembrane region" description="Helical" evidence="6">
    <location>
        <begin position="176"/>
        <end position="196"/>
    </location>
</feature>
<accession>A0A2H3GXP4</accession>
<keyword evidence="3 6" id="KW-1133">Transmembrane helix</keyword>
<dbReference type="GO" id="GO:0016020">
    <property type="term" value="C:membrane"/>
    <property type="evidence" value="ECO:0007669"/>
    <property type="project" value="UniProtKB-SubCell"/>
</dbReference>
<evidence type="ECO:0000256" key="6">
    <source>
        <dbReference type="SAM" id="Phobius"/>
    </source>
</evidence>
<gene>
    <name evidence="8" type="ORF">AU210_011097</name>
</gene>